<name>A0A1Y5I8D0_OSTTA</name>
<evidence type="ECO:0000256" key="1">
    <source>
        <dbReference type="SAM" id="MobiDB-lite"/>
    </source>
</evidence>
<reference evidence="2" key="1">
    <citation type="submission" date="2017-04" db="EMBL/GenBank/DDBJ databases">
        <title>Population genomics of picophytoplankton unveils novel chromosome hypervariability.</title>
        <authorList>
            <consortium name="DOE Joint Genome Institute"/>
            <person name="Blanc-Mathieu R."/>
            <person name="Krasovec M."/>
            <person name="Hebrard M."/>
            <person name="Yau S."/>
            <person name="Desgranges E."/>
            <person name="Martin J."/>
            <person name="Schackwitz W."/>
            <person name="Kuo A."/>
            <person name="Salin G."/>
            <person name="Donnadieu C."/>
            <person name="Desdevises Y."/>
            <person name="Sanchez-Ferandin S."/>
            <person name="Moreau H."/>
            <person name="Rivals E."/>
            <person name="Grigoriev I.V."/>
            <person name="Grimsley N."/>
            <person name="Eyre-Walker A."/>
            <person name="Piganeau G."/>
        </authorList>
    </citation>
    <scope>NUCLEOTIDE SEQUENCE [LARGE SCALE GENOMIC DNA]</scope>
    <source>
        <strain evidence="2">RCC 1115</strain>
    </source>
</reference>
<dbReference type="PANTHER" id="PTHR31762:SF10">
    <property type="entry name" value="FAS-BINDING FACTOR-LIKE PROTEIN"/>
    <property type="match status" value="1"/>
</dbReference>
<proteinExistence type="predicted"/>
<feature type="compositionally biased region" description="Polar residues" evidence="1">
    <location>
        <begin position="166"/>
        <end position="176"/>
    </location>
</feature>
<dbReference type="eggNOG" id="ENOG502QQ0G">
    <property type="taxonomic scope" value="Eukaryota"/>
</dbReference>
<accession>A0A1Y5I8D0</accession>
<dbReference type="EMBL" id="KZ155785">
    <property type="protein sequence ID" value="OUS45828.1"/>
    <property type="molecule type" value="Genomic_DNA"/>
</dbReference>
<dbReference type="GO" id="GO:0000911">
    <property type="term" value="P:cytokinesis by cell plate formation"/>
    <property type="evidence" value="ECO:0007669"/>
    <property type="project" value="InterPro"/>
</dbReference>
<dbReference type="PANTHER" id="PTHR31762">
    <property type="entry name" value="FAS-BINDING FACTOR-LIKE PROTEIN"/>
    <property type="match status" value="1"/>
</dbReference>
<gene>
    <name evidence="2" type="ORF">BE221DRAFT_75751</name>
</gene>
<feature type="region of interest" description="Disordered" evidence="1">
    <location>
        <begin position="138"/>
        <end position="176"/>
    </location>
</feature>
<protein>
    <submittedName>
        <fullName evidence="2">Uncharacterized protein</fullName>
    </submittedName>
</protein>
<sequence>METQLRRREQEFASRRELLSAQLEAAIFSANERDNEALVRNQEAREEVRAAKRAAADYVLNDAQRREFSLKAGWCARYYHLFIALGLGPVDEDVREEASVWTESFGITPGEGETHESIVKRIDAVFVEAAKRPVASYEVETSLVPSPSDLDDDGGEPAPESEPVDSANTSLPTSLNPSWPTNFRHAVSVEIAMRHLVAARIEQRVVVALADTRRANVLARLRRSTTTSSTDDSSALSDDEMNEFHFRRAWLRLMWARAREAGIDLGIADEREDHWLARMKVMTSPEMKDPSHFKRDALAIDKGLKELRSTLVESRLWRQV</sequence>
<dbReference type="InterPro" id="IPR040321">
    <property type="entry name" value="SCD2-like"/>
</dbReference>
<organism evidence="2">
    <name type="scientific">Ostreococcus tauri</name>
    <name type="common">Marine green alga</name>
    <dbReference type="NCBI Taxonomy" id="70448"/>
    <lineage>
        <taxon>Eukaryota</taxon>
        <taxon>Viridiplantae</taxon>
        <taxon>Chlorophyta</taxon>
        <taxon>Mamiellophyceae</taxon>
        <taxon>Mamiellales</taxon>
        <taxon>Bathycoccaceae</taxon>
        <taxon>Ostreococcus</taxon>
    </lineage>
</organism>
<evidence type="ECO:0000313" key="2">
    <source>
        <dbReference type="EMBL" id="OUS45828.1"/>
    </source>
</evidence>
<dbReference type="Proteomes" id="UP000195557">
    <property type="component" value="Unassembled WGS sequence"/>
</dbReference>
<dbReference type="AlphaFoldDB" id="A0A1Y5I8D0"/>